<organism evidence="8 9">
    <name type="scientific">Candida oxycetoniae</name>
    <dbReference type="NCBI Taxonomy" id="497107"/>
    <lineage>
        <taxon>Eukaryota</taxon>
        <taxon>Fungi</taxon>
        <taxon>Dikarya</taxon>
        <taxon>Ascomycota</taxon>
        <taxon>Saccharomycotina</taxon>
        <taxon>Pichiomycetes</taxon>
        <taxon>Debaryomycetaceae</taxon>
        <taxon>Candida/Lodderomyces clade</taxon>
        <taxon>Candida</taxon>
    </lineage>
</organism>
<accession>A0AAI9T1F2</accession>
<evidence type="ECO:0000256" key="4">
    <source>
        <dbReference type="ARBA" id="ARBA00022980"/>
    </source>
</evidence>
<keyword evidence="9" id="KW-1185">Reference proteome</keyword>
<dbReference type="GO" id="GO:0003735">
    <property type="term" value="F:structural constituent of ribosome"/>
    <property type="evidence" value="ECO:0007669"/>
    <property type="project" value="InterPro"/>
</dbReference>
<dbReference type="AlphaFoldDB" id="A0AAI9T1F2"/>
<protein>
    <recommendedName>
        <fullName evidence="7">Large ribosomal subunit protein mL40</fullName>
    </recommendedName>
</protein>
<evidence type="ECO:0000256" key="3">
    <source>
        <dbReference type="ARBA" id="ARBA00022946"/>
    </source>
</evidence>
<evidence type="ECO:0000313" key="8">
    <source>
        <dbReference type="EMBL" id="KAI3406844.2"/>
    </source>
</evidence>
<comment type="similarity">
    <text evidence="2">Belongs to the mitochondrion-specific ribosomal protein mL40 family.</text>
</comment>
<dbReference type="Proteomes" id="UP001202479">
    <property type="component" value="Unassembled WGS sequence"/>
</dbReference>
<dbReference type="FunFam" id="6.10.250.3440:FF:000001">
    <property type="entry name" value="Mitochondrial ribosomal protein L40"/>
    <property type="match status" value="1"/>
</dbReference>
<evidence type="ECO:0000256" key="2">
    <source>
        <dbReference type="ARBA" id="ARBA00009360"/>
    </source>
</evidence>
<dbReference type="Gene3D" id="6.10.250.3440">
    <property type="match status" value="1"/>
</dbReference>
<dbReference type="RefSeq" id="XP_049182589.1">
    <property type="nucleotide sequence ID" value="XM_049325927.1"/>
</dbReference>
<keyword evidence="4" id="KW-0689">Ribosomal protein</keyword>
<dbReference type="Pfam" id="PF09812">
    <property type="entry name" value="MRP-L28"/>
    <property type="match status" value="1"/>
</dbReference>
<dbReference type="GO" id="GO:0005739">
    <property type="term" value="C:mitochondrion"/>
    <property type="evidence" value="ECO:0007669"/>
    <property type="project" value="UniProtKB-SubCell"/>
</dbReference>
<dbReference type="PANTHER" id="PTHR39150">
    <property type="entry name" value="54S RIBOSOMAL PROTEIN L28, MITOCHONDRIAL"/>
    <property type="match status" value="1"/>
</dbReference>
<proteinExistence type="inferred from homology"/>
<dbReference type="InterPro" id="IPR019192">
    <property type="entry name" value="Ribosomal_mL40"/>
</dbReference>
<comment type="subcellular location">
    <subcellularLocation>
        <location evidence="1">Mitochondrion</location>
    </subcellularLocation>
</comment>
<evidence type="ECO:0000256" key="6">
    <source>
        <dbReference type="ARBA" id="ARBA00023274"/>
    </source>
</evidence>
<name>A0AAI9T1F2_9ASCO</name>
<keyword evidence="6" id="KW-0687">Ribonucleoprotein</keyword>
<evidence type="ECO:0000256" key="5">
    <source>
        <dbReference type="ARBA" id="ARBA00023128"/>
    </source>
</evidence>
<sequence>MLSQSKIKITDRSLILQPLKVFARFKRQSARNEQVPLSSATQKIVNQLSVLSASRKQPKLLRLCNEDLIKHRTIMNAWKLFKQKQQQKQTEQLRLQYESIYNAMEDLKMTSPELFKAAGGGKVELEPNSAKNSKKFTTFPLEMRVPTDYPPNKPWIYAYTPPKN</sequence>
<keyword evidence="5" id="KW-0496">Mitochondrion</keyword>
<dbReference type="GO" id="GO:0005840">
    <property type="term" value="C:ribosome"/>
    <property type="evidence" value="ECO:0007669"/>
    <property type="project" value="UniProtKB-KW"/>
</dbReference>
<reference evidence="8" key="1">
    <citation type="journal article" date="2022" name="DNA Res.">
        <title>Genome analysis of five recently described species of the CUG-Ser clade uncovers Candida theae as a new hybrid lineage with pathogenic potential in the Candida parapsilosis species complex.</title>
        <authorList>
            <person name="Mixao V."/>
            <person name="Del Olmo V."/>
            <person name="Hegedusova E."/>
            <person name="Saus E."/>
            <person name="Pryszcz L."/>
            <person name="Cillingova A."/>
            <person name="Nosek J."/>
            <person name="Gabaldon T."/>
        </authorList>
    </citation>
    <scope>NUCLEOTIDE SEQUENCE</scope>
    <source>
        <strain evidence="8">CBS 10844</strain>
    </source>
</reference>
<evidence type="ECO:0000256" key="1">
    <source>
        <dbReference type="ARBA" id="ARBA00004173"/>
    </source>
</evidence>
<comment type="caution">
    <text evidence="8">The sequence shown here is derived from an EMBL/GenBank/DDBJ whole genome shotgun (WGS) entry which is preliminary data.</text>
</comment>
<dbReference type="GO" id="GO:0032543">
    <property type="term" value="P:mitochondrial translation"/>
    <property type="evidence" value="ECO:0007669"/>
    <property type="project" value="InterPro"/>
</dbReference>
<dbReference type="InterPro" id="IPR042831">
    <property type="entry name" value="Ribosomal_mL40_fung"/>
</dbReference>
<dbReference type="EMBL" id="JAHUZD010000021">
    <property type="protein sequence ID" value="KAI3406844.2"/>
    <property type="molecule type" value="Genomic_DNA"/>
</dbReference>
<dbReference type="PANTHER" id="PTHR39150:SF1">
    <property type="entry name" value="LARGE RIBOSOMAL SUBUNIT PROTEIN ML40"/>
    <property type="match status" value="1"/>
</dbReference>
<dbReference type="GO" id="GO:1990904">
    <property type="term" value="C:ribonucleoprotein complex"/>
    <property type="evidence" value="ECO:0007669"/>
    <property type="project" value="UniProtKB-KW"/>
</dbReference>
<dbReference type="GeneID" id="73378067"/>
<evidence type="ECO:0000256" key="7">
    <source>
        <dbReference type="ARBA" id="ARBA00035192"/>
    </source>
</evidence>
<gene>
    <name evidence="8" type="ORF">KGF56_000450</name>
</gene>
<keyword evidence="3" id="KW-0809">Transit peptide</keyword>
<evidence type="ECO:0000313" key="9">
    <source>
        <dbReference type="Proteomes" id="UP001202479"/>
    </source>
</evidence>